<reference evidence="1" key="1">
    <citation type="submission" date="2023-03" db="EMBL/GenBank/DDBJ databases">
        <title>Bacterial isolates from washroom surfaces on a university campus.</title>
        <authorList>
            <person name="Holman D.B."/>
            <person name="Gzyl K.E."/>
            <person name="Taheri A.E."/>
        </authorList>
    </citation>
    <scope>NUCLEOTIDE SEQUENCE</scope>
    <source>
        <strain evidence="1">RD03</strain>
    </source>
</reference>
<dbReference type="Proteomes" id="UP001159179">
    <property type="component" value="Unassembled WGS sequence"/>
</dbReference>
<evidence type="ECO:0000313" key="2">
    <source>
        <dbReference type="Proteomes" id="UP001159179"/>
    </source>
</evidence>
<comment type="caution">
    <text evidence="1">The sequence shown here is derived from an EMBL/GenBank/DDBJ whole genome shotgun (WGS) entry which is preliminary data.</text>
</comment>
<dbReference type="EMBL" id="JAROYP010000032">
    <property type="protein sequence ID" value="MDH5164447.1"/>
    <property type="molecule type" value="Genomic_DNA"/>
</dbReference>
<evidence type="ECO:0008006" key="3">
    <source>
        <dbReference type="Google" id="ProtNLM"/>
    </source>
</evidence>
<protein>
    <recommendedName>
        <fullName evidence="3">Lipoprotein</fullName>
    </recommendedName>
</protein>
<proteinExistence type="predicted"/>
<organism evidence="1 2">
    <name type="scientific">Heyndrickxia oleronia</name>
    <dbReference type="NCBI Taxonomy" id="38875"/>
    <lineage>
        <taxon>Bacteria</taxon>
        <taxon>Bacillati</taxon>
        <taxon>Bacillota</taxon>
        <taxon>Bacilli</taxon>
        <taxon>Bacillales</taxon>
        <taxon>Bacillaceae</taxon>
        <taxon>Heyndrickxia</taxon>
    </lineage>
</organism>
<dbReference type="AlphaFoldDB" id="A0AAW6T4E3"/>
<evidence type="ECO:0000313" key="1">
    <source>
        <dbReference type="EMBL" id="MDH5164447.1"/>
    </source>
</evidence>
<dbReference type="RefSeq" id="WP_395134117.1">
    <property type="nucleotide sequence ID" value="NZ_CP197209.1"/>
</dbReference>
<sequence length="153" mass="17518">MLSFVSTCIEAKALTLEKLPVVQKSNQWSVQVGEHEKVSNLVKPVKGKYNMYSLKIHKIGKNVDSVYVNLYRNEPNSKTKYSLSGCPPNHPCNKEKNIEKIPFDLAKQMNDGYPYVFANFPLSEKASELEVEVVWTENNEGRPMKETFIFTDK</sequence>
<name>A0AAW6T4E3_9BACI</name>
<accession>A0AAW6T4E3</accession>
<gene>
    <name evidence="1" type="ORF">P5X88_26295</name>
</gene>